<keyword evidence="2" id="KW-1185">Reference proteome</keyword>
<sequence>MDQGLCLHQRDELQLRVDWTEERIVHAFHQKGEGESQEAQKYKQNRCCRWLSTDIKLVSRISRQVEMHWIPCGNPSMSEDVILLDHKDWIAIGLSKLLPSFVTLTFADTSSATATPT</sequence>
<accession>A0ABR1D0N7</accession>
<dbReference type="EMBL" id="JAVFWL010000003">
    <property type="protein sequence ID" value="KAK6744124.1"/>
    <property type="molecule type" value="Genomic_DNA"/>
</dbReference>
<reference evidence="1 2" key="1">
    <citation type="submission" date="2023-08" db="EMBL/GenBank/DDBJ databases">
        <title>A Necator americanus chromosomal reference genome.</title>
        <authorList>
            <person name="Ilik V."/>
            <person name="Petrzelkova K.J."/>
            <person name="Pardy F."/>
            <person name="Fuh T."/>
            <person name="Niatou-Singa F.S."/>
            <person name="Gouil Q."/>
            <person name="Baker L."/>
            <person name="Ritchie M.E."/>
            <person name="Jex A.R."/>
            <person name="Gazzola D."/>
            <person name="Li H."/>
            <person name="Toshio Fujiwara R."/>
            <person name="Zhan B."/>
            <person name="Aroian R.V."/>
            <person name="Pafco B."/>
            <person name="Schwarz E.M."/>
        </authorList>
    </citation>
    <scope>NUCLEOTIDE SEQUENCE [LARGE SCALE GENOMIC DNA]</scope>
    <source>
        <strain evidence="1 2">Aroian</strain>
        <tissue evidence="1">Whole animal</tissue>
    </source>
</reference>
<protein>
    <submittedName>
        <fullName evidence="1">Uncharacterized protein</fullName>
    </submittedName>
</protein>
<comment type="caution">
    <text evidence="1">The sequence shown here is derived from an EMBL/GenBank/DDBJ whole genome shotgun (WGS) entry which is preliminary data.</text>
</comment>
<gene>
    <name evidence="1" type="primary">Necator_chrIII.g11825</name>
    <name evidence="1" type="ORF">RB195_011059</name>
</gene>
<evidence type="ECO:0000313" key="2">
    <source>
        <dbReference type="Proteomes" id="UP001303046"/>
    </source>
</evidence>
<name>A0ABR1D0N7_NECAM</name>
<organism evidence="1 2">
    <name type="scientific">Necator americanus</name>
    <name type="common">Human hookworm</name>
    <dbReference type="NCBI Taxonomy" id="51031"/>
    <lineage>
        <taxon>Eukaryota</taxon>
        <taxon>Metazoa</taxon>
        <taxon>Ecdysozoa</taxon>
        <taxon>Nematoda</taxon>
        <taxon>Chromadorea</taxon>
        <taxon>Rhabditida</taxon>
        <taxon>Rhabditina</taxon>
        <taxon>Rhabditomorpha</taxon>
        <taxon>Strongyloidea</taxon>
        <taxon>Ancylostomatidae</taxon>
        <taxon>Bunostominae</taxon>
        <taxon>Necator</taxon>
    </lineage>
</organism>
<proteinExistence type="predicted"/>
<dbReference type="Proteomes" id="UP001303046">
    <property type="component" value="Unassembled WGS sequence"/>
</dbReference>
<evidence type="ECO:0000313" key="1">
    <source>
        <dbReference type="EMBL" id="KAK6744124.1"/>
    </source>
</evidence>